<proteinExistence type="predicted"/>
<accession>A0ABN8FHR9</accession>
<gene>
    <name evidence="1" type="ORF">PAECIP111894_03764</name>
</gene>
<sequence>MNYDDVYRLHLQLLSIYEKNERYSSSHQQQISYYKKQFFMFAEDNVQRIFVLNQLLKIHEKTREVLVDSCADRYFSKEVSVEDISSV</sequence>
<name>A0ABN8FHR9_9BACL</name>
<protein>
    <submittedName>
        <fullName evidence="1">Uncharacterized protein</fullName>
    </submittedName>
</protein>
<dbReference type="RefSeq" id="WP_234537380.1">
    <property type="nucleotide sequence ID" value="NZ_CAKMAB010000022.1"/>
</dbReference>
<reference evidence="1" key="1">
    <citation type="submission" date="2021-12" db="EMBL/GenBank/DDBJ databases">
        <authorList>
            <person name="Criscuolo A."/>
        </authorList>
    </citation>
    <scope>NUCLEOTIDE SEQUENCE</scope>
    <source>
        <strain evidence="1">CIP111894</strain>
    </source>
</reference>
<dbReference type="EMBL" id="CAKMAB010000022">
    <property type="protein sequence ID" value="CAH1057606.1"/>
    <property type="molecule type" value="Genomic_DNA"/>
</dbReference>
<keyword evidence="2" id="KW-1185">Reference proteome</keyword>
<comment type="caution">
    <text evidence="1">The sequence shown here is derived from an EMBL/GenBank/DDBJ whole genome shotgun (WGS) entry which is preliminary data.</text>
</comment>
<evidence type="ECO:0000313" key="2">
    <source>
        <dbReference type="Proteomes" id="UP000838749"/>
    </source>
</evidence>
<dbReference type="Proteomes" id="UP000838749">
    <property type="component" value="Unassembled WGS sequence"/>
</dbReference>
<evidence type="ECO:0000313" key="1">
    <source>
        <dbReference type="EMBL" id="CAH1057606.1"/>
    </source>
</evidence>
<organism evidence="1 2">
    <name type="scientific">Paenibacillus pseudetheri</name>
    <dbReference type="NCBI Taxonomy" id="2897682"/>
    <lineage>
        <taxon>Bacteria</taxon>
        <taxon>Bacillati</taxon>
        <taxon>Bacillota</taxon>
        <taxon>Bacilli</taxon>
        <taxon>Bacillales</taxon>
        <taxon>Paenibacillaceae</taxon>
        <taxon>Paenibacillus</taxon>
    </lineage>
</organism>